<name>A0AA87WE90_9BRAD</name>
<organism evidence="2 3">
    <name type="scientific">Bradyrhizobium guangdongense</name>
    <dbReference type="NCBI Taxonomy" id="1325090"/>
    <lineage>
        <taxon>Bacteria</taxon>
        <taxon>Pseudomonadati</taxon>
        <taxon>Pseudomonadota</taxon>
        <taxon>Alphaproteobacteria</taxon>
        <taxon>Hyphomicrobiales</taxon>
        <taxon>Nitrobacteraceae</taxon>
        <taxon>Bradyrhizobium</taxon>
    </lineage>
</organism>
<dbReference type="EMBL" id="BMHC01000019">
    <property type="protein sequence ID" value="GGI30834.1"/>
    <property type="molecule type" value="Genomic_DNA"/>
</dbReference>
<protein>
    <submittedName>
        <fullName evidence="2">Uncharacterized protein</fullName>
    </submittedName>
</protein>
<feature type="region of interest" description="Disordered" evidence="1">
    <location>
        <begin position="41"/>
        <end position="71"/>
    </location>
</feature>
<reference evidence="2" key="1">
    <citation type="journal article" date="2014" name="Int. J. Syst. Evol. Microbiol.">
        <title>Complete genome sequence of Corynebacterium casei LMG S-19264T (=DSM 44701T), isolated from a smear-ripened cheese.</title>
        <authorList>
            <consortium name="US DOE Joint Genome Institute (JGI-PGF)"/>
            <person name="Walter F."/>
            <person name="Albersmeier A."/>
            <person name="Kalinowski J."/>
            <person name="Ruckert C."/>
        </authorList>
    </citation>
    <scope>NUCLEOTIDE SEQUENCE</scope>
    <source>
        <strain evidence="2">CGMCC 1.15034</strain>
    </source>
</reference>
<proteinExistence type="predicted"/>
<dbReference type="Proteomes" id="UP000625079">
    <property type="component" value="Unassembled WGS sequence"/>
</dbReference>
<accession>A0AA87WE90</accession>
<reference evidence="2" key="2">
    <citation type="submission" date="2022-12" db="EMBL/GenBank/DDBJ databases">
        <authorList>
            <person name="Sun Q."/>
            <person name="Zhou Y."/>
        </authorList>
    </citation>
    <scope>NUCLEOTIDE SEQUENCE</scope>
    <source>
        <strain evidence="2">CGMCC 1.15034</strain>
    </source>
</reference>
<gene>
    <name evidence="2" type="ORF">GCM10010987_61410</name>
</gene>
<evidence type="ECO:0000256" key="1">
    <source>
        <dbReference type="SAM" id="MobiDB-lite"/>
    </source>
</evidence>
<evidence type="ECO:0000313" key="2">
    <source>
        <dbReference type="EMBL" id="GGI30834.1"/>
    </source>
</evidence>
<dbReference type="AlphaFoldDB" id="A0AA87WE90"/>
<comment type="caution">
    <text evidence="2">The sequence shown here is derived from an EMBL/GenBank/DDBJ whole genome shotgun (WGS) entry which is preliminary data.</text>
</comment>
<sequence length="71" mass="7863">MCRTVEIVSRFNYFAREAAATLLRMARTTKDPSVAAGLVQRAADLKDRTGELPPDDIASMAEEPQKPLTRN</sequence>
<evidence type="ECO:0000313" key="3">
    <source>
        <dbReference type="Proteomes" id="UP000625079"/>
    </source>
</evidence>